<sequence length="519" mass="54557">MKRRTFILGAGATSVGGSALLGTGAFSRVESQRNVTVQVAEDPNAYLGLQPLETPNSMNYVDLDEQGHLEIDVSEHDDFDGPDAEPGEGVNSDSRTWFDGMFDICNQGKEDVCVSYTAPDDFGREDAELVFYYDGDSDGDPTTSGRVDIEEGDPLPLPLGECVTIGLRTETFDVDATDDAPLFDGEVTVAADVDGDCFAGEPGPEPECPECSFTPGSTDDPFSNLLSAGPEPGAGFPAIDARIRVDTPAGNAGDLTASDFAVCEDGCGQTVESVDFESGGAVDIVVVFDDTASMGGAINDLKAEVNDFTTDLENEGVDARYALVSFKDIVEVDTDFTDAANFQTAVDGLSASGGGDAAEDNVDAIAVGTGNAAAQQGDGAELSAFRSGAQRVLIDITDVGAHDETEDHTRFSQSEVEGFLNDGNFSYYAVAPDATGYPVNKKDIADNVDDGTWIEFSSDSSLTPVINDITTSITDEAYVLSYTTTNPVTDGSNRPVDVEVDDPDEGLLYEQGSYTAPSS</sequence>
<feature type="domain" description="VWFA" evidence="5">
    <location>
        <begin position="283"/>
        <end position="473"/>
    </location>
</feature>
<dbReference type="InterPro" id="IPR056861">
    <property type="entry name" value="HMCN1-like_VWA"/>
</dbReference>
<keyword evidence="7" id="KW-1185">Reference proteome</keyword>
<dbReference type="PROSITE" id="PS50234">
    <property type="entry name" value="VWFA"/>
    <property type="match status" value="1"/>
</dbReference>
<dbReference type="InterPro" id="IPR002035">
    <property type="entry name" value="VWF_A"/>
</dbReference>
<keyword evidence="2" id="KW-0964">Secreted</keyword>
<evidence type="ECO:0000256" key="2">
    <source>
        <dbReference type="ARBA" id="ARBA00022525"/>
    </source>
</evidence>
<comment type="caution">
    <text evidence="6">The sequence shown here is derived from an EMBL/GenBank/DDBJ whole genome shotgun (WGS) entry which is preliminary data.</text>
</comment>
<feature type="region of interest" description="Disordered" evidence="4">
    <location>
        <begin position="135"/>
        <end position="155"/>
    </location>
</feature>
<name>A0A2A2FBH2_9EURY</name>
<dbReference type="Gene3D" id="3.40.50.410">
    <property type="entry name" value="von Willebrand factor, type A domain"/>
    <property type="match status" value="1"/>
</dbReference>
<dbReference type="SUPFAM" id="SSF53300">
    <property type="entry name" value="vWA-like"/>
    <property type="match status" value="1"/>
</dbReference>
<dbReference type="CDD" id="cd00198">
    <property type="entry name" value="vWFA"/>
    <property type="match status" value="1"/>
</dbReference>
<accession>A0A2A2FBH2</accession>
<feature type="compositionally biased region" description="Acidic residues" evidence="4">
    <location>
        <begin position="498"/>
        <end position="507"/>
    </location>
</feature>
<gene>
    <name evidence="6" type="ORF">CK500_12015</name>
</gene>
<evidence type="ECO:0000256" key="4">
    <source>
        <dbReference type="SAM" id="MobiDB-lite"/>
    </source>
</evidence>
<evidence type="ECO:0000259" key="5">
    <source>
        <dbReference type="PROSITE" id="PS50234"/>
    </source>
</evidence>
<reference evidence="6 7" key="1">
    <citation type="submission" date="2017-08" db="EMBL/GenBank/DDBJ databases">
        <title>The strain WRN001 was isolated from Binhai saline alkaline soil, Tianjin, China.</title>
        <authorList>
            <person name="Liu D."/>
            <person name="Zhang G."/>
        </authorList>
    </citation>
    <scope>NUCLEOTIDE SEQUENCE [LARGE SCALE GENOMIC DNA]</scope>
    <source>
        <strain evidence="6 7">WN019</strain>
    </source>
</reference>
<feature type="region of interest" description="Disordered" evidence="4">
    <location>
        <begin position="486"/>
        <end position="519"/>
    </location>
</feature>
<dbReference type="AlphaFoldDB" id="A0A2A2FBH2"/>
<keyword evidence="3" id="KW-0732">Signal</keyword>
<dbReference type="EMBL" id="NSKC01000008">
    <property type="protein sequence ID" value="PAU82851.1"/>
    <property type="molecule type" value="Genomic_DNA"/>
</dbReference>
<protein>
    <recommendedName>
        <fullName evidence="5">VWFA domain-containing protein</fullName>
    </recommendedName>
</protein>
<evidence type="ECO:0000313" key="7">
    <source>
        <dbReference type="Proteomes" id="UP000218083"/>
    </source>
</evidence>
<comment type="subcellular location">
    <subcellularLocation>
        <location evidence="1">Secreted</location>
    </subcellularLocation>
</comment>
<dbReference type="OrthoDB" id="269319at2157"/>
<evidence type="ECO:0000256" key="1">
    <source>
        <dbReference type="ARBA" id="ARBA00004613"/>
    </source>
</evidence>
<evidence type="ECO:0000256" key="3">
    <source>
        <dbReference type="ARBA" id="ARBA00022729"/>
    </source>
</evidence>
<organism evidence="6 7">
    <name type="scientific">Halorubrum salipaludis</name>
    <dbReference type="NCBI Taxonomy" id="2032630"/>
    <lineage>
        <taxon>Archaea</taxon>
        <taxon>Methanobacteriati</taxon>
        <taxon>Methanobacteriota</taxon>
        <taxon>Stenosarchaea group</taxon>
        <taxon>Halobacteria</taxon>
        <taxon>Halobacteriales</taxon>
        <taxon>Haloferacaceae</taxon>
        <taxon>Halorubrum</taxon>
    </lineage>
</organism>
<feature type="compositionally biased region" description="Acidic residues" evidence="4">
    <location>
        <begin position="77"/>
        <end position="86"/>
    </location>
</feature>
<dbReference type="Proteomes" id="UP000218083">
    <property type="component" value="Unassembled WGS sequence"/>
</dbReference>
<feature type="region of interest" description="Disordered" evidence="4">
    <location>
        <begin position="74"/>
        <end position="93"/>
    </location>
</feature>
<proteinExistence type="predicted"/>
<evidence type="ECO:0000313" key="6">
    <source>
        <dbReference type="EMBL" id="PAU82851.1"/>
    </source>
</evidence>
<dbReference type="InterPro" id="IPR036465">
    <property type="entry name" value="vWFA_dom_sf"/>
</dbReference>
<dbReference type="RefSeq" id="WP_095637464.1">
    <property type="nucleotide sequence ID" value="NZ_NSKC01000008.1"/>
</dbReference>
<dbReference type="Pfam" id="PF25106">
    <property type="entry name" value="VWA_4"/>
    <property type="match status" value="1"/>
</dbReference>